<proteinExistence type="predicted"/>
<evidence type="ECO:0000313" key="2">
    <source>
        <dbReference type="Proteomes" id="UP001519460"/>
    </source>
</evidence>
<dbReference type="EMBL" id="JACVVK020000067">
    <property type="protein sequence ID" value="KAK7496460.1"/>
    <property type="molecule type" value="Genomic_DNA"/>
</dbReference>
<dbReference type="AlphaFoldDB" id="A0ABD0LAQ8"/>
<evidence type="ECO:0000313" key="1">
    <source>
        <dbReference type="EMBL" id="KAK7496460.1"/>
    </source>
</evidence>
<gene>
    <name evidence="1" type="ORF">BaRGS_00012382</name>
</gene>
<keyword evidence="2" id="KW-1185">Reference proteome</keyword>
<organism evidence="1 2">
    <name type="scientific">Batillaria attramentaria</name>
    <dbReference type="NCBI Taxonomy" id="370345"/>
    <lineage>
        <taxon>Eukaryota</taxon>
        <taxon>Metazoa</taxon>
        <taxon>Spiralia</taxon>
        <taxon>Lophotrochozoa</taxon>
        <taxon>Mollusca</taxon>
        <taxon>Gastropoda</taxon>
        <taxon>Caenogastropoda</taxon>
        <taxon>Sorbeoconcha</taxon>
        <taxon>Cerithioidea</taxon>
        <taxon>Batillariidae</taxon>
        <taxon>Batillaria</taxon>
    </lineage>
</organism>
<protein>
    <submittedName>
        <fullName evidence="1">Uncharacterized protein</fullName>
    </submittedName>
</protein>
<reference evidence="1 2" key="1">
    <citation type="journal article" date="2023" name="Sci. Data">
        <title>Genome assembly of the Korean intertidal mud-creeper Batillaria attramentaria.</title>
        <authorList>
            <person name="Patra A.K."/>
            <person name="Ho P.T."/>
            <person name="Jun S."/>
            <person name="Lee S.J."/>
            <person name="Kim Y."/>
            <person name="Won Y.J."/>
        </authorList>
    </citation>
    <scope>NUCLEOTIDE SEQUENCE [LARGE SCALE GENOMIC DNA]</scope>
    <source>
        <strain evidence="1">Wonlab-2016</strain>
    </source>
</reference>
<sequence length="111" mass="12456">MALSLKQFSTGHFMTLVCVRSSSRRSSLKRNHLTARYCTDDIHLEPFQFAIVLFIALFCVRSSPSYLSLTLKHLTDHVRTTSTRTVLVLNCLIYGPTESVLGHHQATGNSC</sequence>
<comment type="caution">
    <text evidence="1">The sequence shown here is derived from an EMBL/GenBank/DDBJ whole genome shotgun (WGS) entry which is preliminary data.</text>
</comment>
<name>A0ABD0LAQ8_9CAEN</name>
<accession>A0ABD0LAQ8</accession>
<dbReference type="Proteomes" id="UP001519460">
    <property type="component" value="Unassembled WGS sequence"/>
</dbReference>